<reference evidence="2 3" key="1">
    <citation type="submission" date="2020-02" db="EMBL/GenBank/DDBJ databases">
        <title>Out from the shadows clarifying the taxonomy of the family Cryomorphaceae and related taxa by utilizing the GTDB taxonomic framework.</title>
        <authorList>
            <person name="Bowman J.P."/>
        </authorList>
    </citation>
    <scope>NUCLEOTIDE SEQUENCE [LARGE SCALE GENOMIC DNA]</scope>
    <source>
        <strain evidence="2 3">QSSC 1-22</strain>
    </source>
</reference>
<dbReference type="AlphaFoldDB" id="A0A7K3WPG6"/>
<keyword evidence="3" id="KW-1185">Reference proteome</keyword>
<organism evidence="2 3">
    <name type="scientific">Cryomorpha ignava</name>
    <dbReference type="NCBI Taxonomy" id="101383"/>
    <lineage>
        <taxon>Bacteria</taxon>
        <taxon>Pseudomonadati</taxon>
        <taxon>Bacteroidota</taxon>
        <taxon>Flavobacteriia</taxon>
        <taxon>Flavobacteriales</taxon>
        <taxon>Cryomorphaceae</taxon>
        <taxon>Cryomorpha</taxon>
    </lineage>
</organism>
<gene>
    <name evidence="2" type="ORF">G3O08_08570</name>
</gene>
<feature type="region of interest" description="Disordered" evidence="1">
    <location>
        <begin position="238"/>
        <end position="289"/>
    </location>
</feature>
<protein>
    <submittedName>
        <fullName evidence="2">Uncharacterized protein</fullName>
    </submittedName>
</protein>
<name>A0A7K3WPG6_9FLAO</name>
<accession>A0A7K3WPG6</accession>
<dbReference type="Proteomes" id="UP000486602">
    <property type="component" value="Unassembled WGS sequence"/>
</dbReference>
<proteinExistence type="predicted"/>
<evidence type="ECO:0000313" key="3">
    <source>
        <dbReference type="Proteomes" id="UP000486602"/>
    </source>
</evidence>
<dbReference type="RefSeq" id="WP_163284896.1">
    <property type="nucleotide sequence ID" value="NZ_JAAGVY010000012.1"/>
</dbReference>
<evidence type="ECO:0000256" key="1">
    <source>
        <dbReference type="SAM" id="MobiDB-lite"/>
    </source>
</evidence>
<evidence type="ECO:0000313" key="2">
    <source>
        <dbReference type="EMBL" id="NEN23553.1"/>
    </source>
</evidence>
<comment type="caution">
    <text evidence="2">The sequence shown here is derived from an EMBL/GenBank/DDBJ whole genome shotgun (WGS) entry which is preliminary data.</text>
</comment>
<dbReference type="EMBL" id="JAAGVY010000012">
    <property type="protein sequence ID" value="NEN23553.1"/>
    <property type="molecule type" value="Genomic_DNA"/>
</dbReference>
<sequence length="511" mass="57683">MNTKIFCLLIGFMPFFNTVTNRFELRNESNDNIYANPEQISTAAYSDFTVLDCTQSERQIVYSSEYANPIATTSAPIISGKAVYLKSVDSQGDTTQINLSTKSITLILDQDMETPGFLVFNKRGKSFCSINMGLLDFPDHFSYRCLTKDRKIITAGYLKSNPIVAHEPVRKLVNDNINKEDIDLVLSDNIVVECYKTSNWIGSSYTVNVKVSPLELDYYRDDIIAMLNEGYAKMDNSKKLQEATADEDDSADTKNISSDGDEAIVINTNENEKEETPESETPILADESVQEAIDESESESEPEISVAVPVIEETTSNEENNRNLGARNVPKLDDTITPEEKEAIQREAEDKLYRLQDCFVMLVNRNFTAQQKQRERETTVQDLFINERANVGVSSVNSDVIANYLIGDYLLRLERMITGAYQKVEIVFSEIHKVSNFKRNPDGTWSATVTFSQQFKGFGDLDGKQLSYSDITQKNVTVIIRRVELFTGDSTPEVYWEVLLSDIGVNQTQPF</sequence>